<proteinExistence type="predicted"/>
<accession>A0A0L6VM63</accession>
<comment type="caution">
    <text evidence="3">The sequence shown here is derived from an EMBL/GenBank/DDBJ whole genome shotgun (WGS) entry which is preliminary data.</text>
</comment>
<protein>
    <recommendedName>
        <fullName evidence="2">Tet-like 2OG-Fe(II) oxygenase domain-containing protein</fullName>
    </recommendedName>
</protein>
<keyword evidence="4" id="KW-1185">Reference proteome</keyword>
<evidence type="ECO:0000313" key="4">
    <source>
        <dbReference type="Proteomes" id="UP000037035"/>
    </source>
</evidence>
<dbReference type="VEuPathDB" id="FungiDB:VP01_1355g4"/>
<feature type="region of interest" description="Disordered" evidence="1">
    <location>
        <begin position="1"/>
        <end position="53"/>
    </location>
</feature>
<organism evidence="3 4">
    <name type="scientific">Puccinia sorghi</name>
    <dbReference type="NCBI Taxonomy" id="27349"/>
    <lineage>
        <taxon>Eukaryota</taxon>
        <taxon>Fungi</taxon>
        <taxon>Dikarya</taxon>
        <taxon>Basidiomycota</taxon>
        <taxon>Pucciniomycotina</taxon>
        <taxon>Pucciniomycetes</taxon>
        <taxon>Pucciniales</taxon>
        <taxon>Pucciniaceae</taxon>
        <taxon>Puccinia</taxon>
    </lineage>
</organism>
<sequence>MAYTINPRPHTASPPTPPPLLLFQANFPEKDGIKNERNQKPKKAQERAKGQEGVKLSPHNIYSIIPWVDNKPTTTPLPRKLKKLILKFKPLNEDSIIAIIEFTSFEKLNPPEKDDLNLISTFLQDCKRFMRPVSSFSQVCGGLMWAIGWRG</sequence>
<feature type="compositionally biased region" description="Basic and acidic residues" evidence="1">
    <location>
        <begin position="28"/>
        <end position="52"/>
    </location>
</feature>
<feature type="domain" description="Tet-like 2OG-Fe(II) oxygenase" evidence="2">
    <location>
        <begin position="110"/>
        <end position="150"/>
    </location>
</feature>
<dbReference type="EMBL" id="LAVV01003954">
    <property type="protein sequence ID" value="KNZ61804.1"/>
    <property type="molecule type" value="Genomic_DNA"/>
</dbReference>
<reference evidence="3 4" key="1">
    <citation type="submission" date="2015-08" db="EMBL/GenBank/DDBJ databases">
        <title>Next Generation Sequencing and Analysis of the Genome of Puccinia sorghi L Schw, the Causal Agent of Maize Common Rust.</title>
        <authorList>
            <person name="Rochi L."/>
            <person name="Burguener G."/>
            <person name="Darino M."/>
            <person name="Turjanski A."/>
            <person name="Kreff E."/>
            <person name="Dieguez M.J."/>
            <person name="Sacco F."/>
        </authorList>
    </citation>
    <scope>NUCLEOTIDE SEQUENCE [LARGE SCALE GENOMIC DNA]</scope>
    <source>
        <strain evidence="3 4">RO10H11247</strain>
    </source>
</reference>
<dbReference type="OrthoDB" id="2518877at2759"/>
<dbReference type="AlphaFoldDB" id="A0A0L6VM63"/>
<name>A0A0L6VM63_9BASI</name>
<dbReference type="Pfam" id="PF20515">
    <property type="entry name" value="2OG-FeII_Oxy_6"/>
    <property type="match status" value="1"/>
</dbReference>
<dbReference type="Proteomes" id="UP000037035">
    <property type="component" value="Unassembled WGS sequence"/>
</dbReference>
<dbReference type="InterPro" id="IPR046798">
    <property type="entry name" value="2OG-FeII_Oxy_6"/>
</dbReference>
<gene>
    <name evidence="3" type="ORF">VP01_1355g4</name>
</gene>
<evidence type="ECO:0000313" key="3">
    <source>
        <dbReference type="EMBL" id="KNZ61804.1"/>
    </source>
</evidence>
<evidence type="ECO:0000259" key="2">
    <source>
        <dbReference type="Pfam" id="PF20515"/>
    </source>
</evidence>
<evidence type="ECO:0000256" key="1">
    <source>
        <dbReference type="SAM" id="MobiDB-lite"/>
    </source>
</evidence>